<dbReference type="Proteomes" id="UP001054945">
    <property type="component" value="Unassembled WGS sequence"/>
</dbReference>
<reference evidence="1 2" key="1">
    <citation type="submission" date="2021-06" db="EMBL/GenBank/DDBJ databases">
        <title>Caerostris extrusa draft genome.</title>
        <authorList>
            <person name="Kono N."/>
            <person name="Arakawa K."/>
        </authorList>
    </citation>
    <scope>NUCLEOTIDE SEQUENCE [LARGE SCALE GENOMIC DNA]</scope>
</reference>
<name>A0AAV4XNE7_CAEEX</name>
<comment type="caution">
    <text evidence="1">The sequence shown here is derived from an EMBL/GenBank/DDBJ whole genome shotgun (WGS) entry which is preliminary data.</text>
</comment>
<protein>
    <submittedName>
        <fullName evidence="1">Uncharacterized protein</fullName>
    </submittedName>
</protein>
<accession>A0AAV4XNE7</accession>
<evidence type="ECO:0000313" key="1">
    <source>
        <dbReference type="EMBL" id="GIY96148.1"/>
    </source>
</evidence>
<keyword evidence="2" id="KW-1185">Reference proteome</keyword>
<evidence type="ECO:0000313" key="2">
    <source>
        <dbReference type="Proteomes" id="UP001054945"/>
    </source>
</evidence>
<gene>
    <name evidence="1" type="ORF">CEXT_639951</name>
</gene>
<proteinExistence type="predicted"/>
<dbReference type="EMBL" id="BPLR01000628">
    <property type="protein sequence ID" value="GIY96148.1"/>
    <property type="molecule type" value="Genomic_DNA"/>
</dbReference>
<organism evidence="1 2">
    <name type="scientific">Caerostris extrusa</name>
    <name type="common">Bark spider</name>
    <name type="synonym">Caerostris bankana</name>
    <dbReference type="NCBI Taxonomy" id="172846"/>
    <lineage>
        <taxon>Eukaryota</taxon>
        <taxon>Metazoa</taxon>
        <taxon>Ecdysozoa</taxon>
        <taxon>Arthropoda</taxon>
        <taxon>Chelicerata</taxon>
        <taxon>Arachnida</taxon>
        <taxon>Araneae</taxon>
        <taxon>Araneomorphae</taxon>
        <taxon>Entelegynae</taxon>
        <taxon>Araneoidea</taxon>
        <taxon>Araneidae</taxon>
        <taxon>Caerostris</taxon>
    </lineage>
</organism>
<dbReference type="AlphaFoldDB" id="A0AAV4XNE7"/>
<sequence>MIIAFNILDAIFAFIKERNNRLTASKQIQIIIIDCEKLNTDEMLLYPSTEQYKLPYPILEPTVNSLPTYQENIPTITIELQKPTIDQLICYPTVEQYYLADNILKPTICHQTCSSFISKQMCKSSTESIPTILIKFGKPN</sequence>